<evidence type="ECO:0000259" key="13">
    <source>
        <dbReference type="Pfam" id="PF10502"/>
    </source>
</evidence>
<sequence>MSFWGPQTASYLKVSLTLLSWVPVAFTFQSHVYDITQVKGASMVPTFNPPEGVSNDFVLVHKFNLRHSLKVNDVVLFRSPTNPEQVYVKRIKGLQGDTVIAKHPYPKRQVQVPRNHIWVEGDNSSLTVDSNNFGPISNGLVIGRCEKIIWPVSRWGNVRGYGGREARERMLRGIESIEDV</sequence>
<keyword evidence="5 11" id="KW-0999">Mitochondrion inner membrane</keyword>
<evidence type="ECO:0000256" key="1">
    <source>
        <dbReference type="ARBA" id="ARBA00004434"/>
    </source>
</evidence>
<evidence type="ECO:0000256" key="4">
    <source>
        <dbReference type="ARBA" id="ARBA00022692"/>
    </source>
</evidence>
<feature type="signal peptide" evidence="12">
    <location>
        <begin position="1"/>
        <end position="27"/>
    </location>
</feature>
<evidence type="ECO:0000256" key="10">
    <source>
        <dbReference type="PIRSR" id="PIRSR600223-1"/>
    </source>
</evidence>
<dbReference type="CDD" id="cd06530">
    <property type="entry name" value="S26_SPase_I"/>
    <property type="match status" value="1"/>
</dbReference>
<keyword evidence="6 11" id="KW-0378">Hydrolase</keyword>
<evidence type="ECO:0000313" key="15">
    <source>
        <dbReference type="Proteomes" id="UP000094336"/>
    </source>
</evidence>
<comment type="subcellular location">
    <subcellularLocation>
        <location evidence="1">Mitochondrion inner membrane</location>
        <topology evidence="1">Single-pass membrane protein</topology>
    </subcellularLocation>
</comment>
<accession>A0A1E3QVJ9</accession>
<dbReference type="InterPro" id="IPR037730">
    <property type="entry name" value="IMP2"/>
</dbReference>
<dbReference type="GO" id="GO:0006465">
    <property type="term" value="P:signal peptide processing"/>
    <property type="evidence" value="ECO:0007669"/>
    <property type="project" value="InterPro"/>
</dbReference>
<dbReference type="InterPro" id="IPR000223">
    <property type="entry name" value="Pept_S26A_signal_pept_1"/>
</dbReference>
<keyword evidence="12" id="KW-0732">Signal</keyword>
<dbReference type="EMBL" id="KV454427">
    <property type="protein sequence ID" value="ODQ81644.1"/>
    <property type="molecule type" value="Genomic_DNA"/>
</dbReference>
<keyword evidence="4" id="KW-0812">Transmembrane</keyword>
<dbReference type="STRING" id="984486.A0A1E3QVJ9"/>
<keyword evidence="7" id="KW-1133">Transmembrane helix</keyword>
<dbReference type="InterPro" id="IPR019533">
    <property type="entry name" value="Peptidase_S26"/>
</dbReference>
<dbReference type="EC" id="3.4.21.-" evidence="11"/>
<dbReference type="PRINTS" id="PR00727">
    <property type="entry name" value="LEADERPTASE"/>
</dbReference>
<reference evidence="15" key="1">
    <citation type="submission" date="2016-05" db="EMBL/GenBank/DDBJ databases">
        <title>Comparative genomics of biotechnologically important yeasts.</title>
        <authorList>
            <consortium name="DOE Joint Genome Institute"/>
            <person name="Riley R."/>
            <person name="Haridas S."/>
            <person name="Wolfe K.H."/>
            <person name="Lopes M.R."/>
            <person name="Hittinger C.T."/>
            <person name="Goker M."/>
            <person name="Salamov A."/>
            <person name="Wisecaver J."/>
            <person name="Long T.M."/>
            <person name="Aerts A.L."/>
            <person name="Barry K."/>
            <person name="Choi C."/>
            <person name="Clum A."/>
            <person name="Coughlan A.Y."/>
            <person name="Deshpande S."/>
            <person name="Douglass A.P."/>
            <person name="Hanson S.J."/>
            <person name="Klenk H.-P."/>
            <person name="Labutti K."/>
            <person name="Lapidus A."/>
            <person name="Lindquist E."/>
            <person name="Lipzen A."/>
            <person name="Meier-Kolthoff J.P."/>
            <person name="Ohm R.A."/>
            <person name="Otillar R.P."/>
            <person name="Pangilinan J."/>
            <person name="Peng Y."/>
            <person name="Rokas A."/>
            <person name="Rosa C.A."/>
            <person name="Scheuner C."/>
            <person name="Sibirny A.A."/>
            <person name="Slot J.C."/>
            <person name="Stielow J.B."/>
            <person name="Sun H."/>
            <person name="Kurtzman C.P."/>
            <person name="Blackwell M."/>
            <person name="Grigoriev I.V."/>
            <person name="Jeffries T.W."/>
        </authorList>
    </citation>
    <scope>NUCLEOTIDE SEQUENCE [LARGE SCALE GENOMIC DNA]</scope>
    <source>
        <strain evidence="15">NRRL Y-12698</strain>
    </source>
</reference>
<dbReference type="AlphaFoldDB" id="A0A1E3QVJ9"/>
<dbReference type="Gene3D" id="2.10.109.10">
    <property type="entry name" value="Umud Fragment, subunit A"/>
    <property type="match status" value="1"/>
</dbReference>
<feature type="active site" evidence="10">
    <location>
        <position position="42"/>
    </location>
</feature>
<keyword evidence="9" id="KW-0472">Membrane</keyword>
<dbReference type="NCBIfam" id="TIGR02227">
    <property type="entry name" value="sigpep_I_bact"/>
    <property type="match status" value="1"/>
</dbReference>
<evidence type="ECO:0000256" key="7">
    <source>
        <dbReference type="ARBA" id="ARBA00022989"/>
    </source>
</evidence>
<dbReference type="PANTHER" id="PTHR46041">
    <property type="entry name" value="MITOCHONDRIAL INNER MEMBRANE PROTEASE SUBUNIT 2"/>
    <property type="match status" value="1"/>
</dbReference>
<evidence type="ECO:0000313" key="14">
    <source>
        <dbReference type="EMBL" id="ODQ81644.1"/>
    </source>
</evidence>
<evidence type="ECO:0000256" key="8">
    <source>
        <dbReference type="ARBA" id="ARBA00023128"/>
    </source>
</evidence>
<dbReference type="PANTHER" id="PTHR46041:SF2">
    <property type="entry name" value="MITOCHONDRIAL INNER MEMBRANE PROTEASE SUBUNIT 2"/>
    <property type="match status" value="1"/>
</dbReference>
<dbReference type="SUPFAM" id="SSF51306">
    <property type="entry name" value="LexA/Signal peptidase"/>
    <property type="match status" value="1"/>
</dbReference>
<feature type="domain" description="Peptidase S26" evidence="13">
    <location>
        <begin position="16"/>
        <end position="102"/>
    </location>
</feature>
<comment type="similarity">
    <text evidence="2">Belongs to the peptidase S26 family. IMP2 subfamily.</text>
</comment>
<evidence type="ECO:0000256" key="11">
    <source>
        <dbReference type="RuleBase" id="RU362041"/>
    </source>
</evidence>
<dbReference type="GeneID" id="30144669"/>
<dbReference type="RefSeq" id="XP_018986972.1">
    <property type="nucleotide sequence ID" value="XM_019126815.1"/>
</dbReference>
<dbReference type="GO" id="GO:0006627">
    <property type="term" value="P:protein processing involved in protein targeting to mitochondrion"/>
    <property type="evidence" value="ECO:0007669"/>
    <property type="project" value="EnsemblFungi"/>
</dbReference>
<keyword evidence="15" id="KW-1185">Reference proteome</keyword>
<dbReference type="FunFam" id="2.10.109.10:FF:000005">
    <property type="entry name" value="Mitochondrial inner membrane protease subunit"/>
    <property type="match status" value="1"/>
</dbReference>
<dbReference type="Proteomes" id="UP000094336">
    <property type="component" value="Unassembled WGS sequence"/>
</dbReference>
<protein>
    <recommendedName>
        <fullName evidence="11">Mitochondrial inner membrane protease subunit</fullName>
        <ecNumber evidence="11">3.4.21.-</ecNumber>
    </recommendedName>
</protein>
<evidence type="ECO:0000256" key="3">
    <source>
        <dbReference type="ARBA" id="ARBA00022670"/>
    </source>
</evidence>
<evidence type="ECO:0000256" key="12">
    <source>
        <dbReference type="SAM" id="SignalP"/>
    </source>
</evidence>
<name>A0A1E3QVJ9_9ASCO</name>
<evidence type="ECO:0000256" key="5">
    <source>
        <dbReference type="ARBA" id="ARBA00022792"/>
    </source>
</evidence>
<proteinExistence type="inferred from homology"/>
<feature type="chain" id="PRO_5009134408" description="Mitochondrial inner membrane protease subunit" evidence="12">
    <location>
        <begin position="28"/>
        <end position="180"/>
    </location>
</feature>
<dbReference type="GO" id="GO:0042720">
    <property type="term" value="C:mitochondrial inner membrane peptidase complex"/>
    <property type="evidence" value="ECO:0007669"/>
    <property type="project" value="EnsemblFungi"/>
</dbReference>
<organism evidence="14 15">
    <name type="scientific">Babjeviella inositovora NRRL Y-12698</name>
    <dbReference type="NCBI Taxonomy" id="984486"/>
    <lineage>
        <taxon>Eukaryota</taxon>
        <taxon>Fungi</taxon>
        <taxon>Dikarya</taxon>
        <taxon>Ascomycota</taxon>
        <taxon>Saccharomycotina</taxon>
        <taxon>Pichiomycetes</taxon>
        <taxon>Serinales incertae sedis</taxon>
        <taxon>Babjeviella</taxon>
    </lineage>
</organism>
<dbReference type="Pfam" id="PF10502">
    <property type="entry name" value="Peptidase_S26"/>
    <property type="match status" value="1"/>
</dbReference>
<keyword evidence="3 11" id="KW-0645">Protease</keyword>
<evidence type="ECO:0000256" key="2">
    <source>
        <dbReference type="ARBA" id="ARBA00007066"/>
    </source>
</evidence>
<evidence type="ECO:0000256" key="6">
    <source>
        <dbReference type="ARBA" id="ARBA00022801"/>
    </source>
</evidence>
<dbReference type="InterPro" id="IPR036286">
    <property type="entry name" value="LexA/Signal_pep-like_sf"/>
</dbReference>
<dbReference type="GO" id="GO:0004252">
    <property type="term" value="F:serine-type endopeptidase activity"/>
    <property type="evidence" value="ECO:0007669"/>
    <property type="project" value="InterPro"/>
</dbReference>
<gene>
    <name evidence="14" type="ORF">BABINDRAFT_109771</name>
</gene>
<evidence type="ECO:0000256" key="9">
    <source>
        <dbReference type="ARBA" id="ARBA00023136"/>
    </source>
</evidence>
<dbReference type="OrthoDB" id="9996127at2759"/>
<feature type="active site" evidence="10">
    <location>
        <position position="89"/>
    </location>
</feature>
<keyword evidence="8 11" id="KW-0496">Mitochondrion</keyword>